<organism evidence="1 2">
    <name type="scientific">Armillaria novae-zelandiae</name>
    <dbReference type="NCBI Taxonomy" id="153914"/>
    <lineage>
        <taxon>Eukaryota</taxon>
        <taxon>Fungi</taxon>
        <taxon>Dikarya</taxon>
        <taxon>Basidiomycota</taxon>
        <taxon>Agaricomycotina</taxon>
        <taxon>Agaricomycetes</taxon>
        <taxon>Agaricomycetidae</taxon>
        <taxon>Agaricales</taxon>
        <taxon>Marasmiineae</taxon>
        <taxon>Physalacriaceae</taxon>
        <taxon>Armillaria</taxon>
    </lineage>
</organism>
<protein>
    <submittedName>
        <fullName evidence="1">Uncharacterized protein</fullName>
    </submittedName>
</protein>
<name>A0AA39U442_9AGAR</name>
<evidence type="ECO:0000313" key="1">
    <source>
        <dbReference type="EMBL" id="KAK0477087.1"/>
    </source>
</evidence>
<sequence>MVDLVEGTGLPPGRYFDFRASLYIKAGKYSSHSNIEVDENRKVFLDNLDTLCGFRYQIEHHYRLYLLDKFFVSFSPWGNSPVLSPFEAAVKSLKRAAEQEALMEMASLPLREKYAIQVDEILRPSLDSFFADIRVVFNELAAGVSPIVELFANCSSYGHLVSEGLDVEIPRVAEVYRNLPWWDSVPVLDLITESILGIKPRRRAITSYKESV</sequence>
<comment type="caution">
    <text evidence="1">The sequence shown here is derived from an EMBL/GenBank/DDBJ whole genome shotgun (WGS) entry which is preliminary data.</text>
</comment>
<reference evidence="1" key="1">
    <citation type="submission" date="2023-06" db="EMBL/GenBank/DDBJ databases">
        <authorList>
            <consortium name="Lawrence Berkeley National Laboratory"/>
            <person name="Ahrendt S."/>
            <person name="Sahu N."/>
            <person name="Indic B."/>
            <person name="Wong-Bajracharya J."/>
            <person name="Merenyi Z."/>
            <person name="Ke H.-M."/>
            <person name="Monk M."/>
            <person name="Kocsube S."/>
            <person name="Drula E."/>
            <person name="Lipzen A."/>
            <person name="Balint B."/>
            <person name="Henrissat B."/>
            <person name="Andreopoulos B."/>
            <person name="Martin F.M."/>
            <person name="Harder C.B."/>
            <person name="Rigling D."/>
            <person name="Ford K.L."/>
            <person name="Foster G.D."/>
            <person name="Pangilinan J."/>
            <person name="Papanicolaou A."/>
            <person name="Barry K."/>
            <person name="LaButti K."/>
            <person name="Viragh M."/>
            <person name="Koriabine M."/>
            <person name="Yan M."/>
            <person name="Riley R."/>
            <person name="Champramary S."/>
            <person name="Plett K.L."/>
            <person name="Tsai I.J."/>
            <person name="Slot J."/>
            <person name="Sipos G."/>
            <person name="Plett J."/>
            <person name="Nagy L.G."/>
            <person name="Grigoriev I.V."/>
        </authorList>
    </citation>
    <scope>NUCLEOTIDE SEQUENCE</scope>
    <source>
        <strain evidence="1">ICMP 16352</strain>
    </source>
</reference>
<evidence type="ECO:0000313" key="2">
    <source>
        <dbReference type="Proteomes" id="UP001175227"/>
    </source>
</evidence>
<gene>
    <name evidence="1" type="ORF">IW261DRAFT_1566558</name>
</gene>
<accession>A0AA39U442</accession>
<proteinExistence type="predicted"/>
<dbReference type="Proteomes" id="UP001175227">
    <property type="component" value="Unassembled WGS sequence"/>
</dbReference>
<keyword evidence="2" id="KW-1185">Reference proteome</keyword>
<dbReference type="AlphaFoldDB" id="A0AA39U442"/>
<dbReference type="EMBL" id="JAUEPR010000018">
    <property type="protein sequence ID" value="KAK0477087.1"/>
    <property type="molecule type" value="Genomic_DNA"/>
</dbReference>